<feature type="chain" id="PRO_5039701813" evidence="3">
    <location>
        <begin position="27"/>
        <end position="390"/>
    </location>
</feature>
<gene>
    <name evidence="5" type="ORF">GQ466_08715</name>
</gene>
<dbReference type="Gene3D" id="3.40.50.2300">
    <property type="match status" value="2"/>
</dbReference>
<reference evidence="5 6" key="1">
    <citation type="submission" date="2019-12" db="EMBL/GenBank/DDBJ databases">
        <title>Nocardia macrotermitis sp. nov. and Nocardia aurantia sp. nov., isolated from the gut of the fungus growing-termite Macrotermes natalensis.</title>
        <authorList>
            <person name="Christine B."/>
            <person name="Rene B."/>
        </authorList>
    </citation>
    <scope>NUCLEOTIDE SEQUENCE [LARGE SCALE GENOMIC DNA]</scope>
    <source>
        <strain evidence="5 6">DSM 102126</strain>
    </source>
</reference>
<protein>
    <submittedName>
        <fullName evidence="5">ABC transporter substrate-binding protein</fullName>
    </submittedName>
</protein>
<dbReference type="EMBL" id="WUTW01000001">
    <property type="protein sequence ID" value="MXQ64117.1"/>
    <property type="molecule type" value="Genomic_DNA"/>
</dbReference>
<name>A0A6I4W1Q2_9ACTN</name>
<evidence type="ECO:0000313" key="6">
    <source>
        <dbReference type="Proteomes" id="UP000431901"/>
    </source>
</evidence>
<dbReference type="SUPFAM" id="SSF53822">
    <property type="entry name" value="Periplasmic binding protein-like I"/>
    <property type="match status" value="1"/>
</dbReference>
<comment type="caution">
    <text evidence="5">The sequence shown here is derived from an EMBL/GenBank/DDBJ whole genome shotgun (WGS) entry which is preliminary data.</text>
</comment>
<dbReference type="InterPro" id="IPR028081">
    <property type="entry name" value="Leu-bd"/>
</dbReference>
<organism evidence="5 6">
    <name type="scientific">Actinomadura rayongensis</name>
    <dbReference type="NCBI Taxonomy" id="1429076"/>
    <lineage>
        <taxon>Bacteria</taxon>
        <taxon>Bacillati</taxon>
        <taxon>Actinomycetota</taxon>
        <taxon>Actinomycetes</taxon>
        <taxon>Streptosporangiales</taxon>
        <taxon>Thermomonosporaceae</taxon>
        <taxon>Actinomadura</taxon>
    </lineage>
</organism>
<proteinExistence type="inferred from homology"/>
<dbReference type="CDD" id="cd06342">
    <property type="entry name" value="PBP1_ABC_LIVBP-like"/>
    <property type="match status" value="1"/>
</dbReference>
<comment type="similarity">
    <text evidence="1">Belongs to the leucine-binding protein family.</text>
</comment>
<dbReference type="Pfam" id="PF13458">
    <property type="entry name" value="Peripla_BP_6"/>
    <property type="match status" value="1"/>
</dbReference>
<keyword evidence="6" id="KW-1185">Reference proteome</keyword>
<feature type="signal peptide" evidence="3">
    <location>
        <begin position="1"/>
        <end position="26"/>
    </location>
</feature>
<dbReference type="PANTHER" id="PTHR47151">
    <property type="entry name" value="LEU/ILE/VAL-BINDING ABC TRANSPORTER SUBUNIT"/>
    <property type="match status" value="1"/>
</dbReference>
<evidence type="ECO:0000256" key="2">
    <source>
        <dbReference type="ARBA" id="ARBA00022729"/>
    </source>
</evidence>
<evidence type="ECO:0000259" key="4">
    <source>
        <dbReference type="Pfam" id="PF13458"/>
    </source>
</evidence>
<sequence>MRRNIMRATGAVALSAVLAVSASACGGDSGGSGDKNSVTIGFMGDLTGESAGIVIPPKQGAALAIEEYNATNPKVKIKFKTYDSQGKGEQAVPLAKTALTKDKIVGLIGPAFSGESQQVDPVLEEGKVPSISPSATNAALSKNGWKFFHRIVGNDDVQGSGIGTFITNGLGAKKVFVVHDNSEYGKPLGTTVESTVKAAGATTQVGVIDPNASDYSATVNQVKAFAPDAVFFGGYYAQAGKLVKQLRQAGVKSRFLSGDGSLDPGLAKGAGGTVADGSVIGCPCLIDPTGKASPASKKFSEAYKAKYKTDTAIYSAEGYDAASAFIAAIKAGNTKAEDINKFLSTVDVPGVSKQIKFTPTGDPASSAIYVYEIKGATLPLVGDAKTAKLK</sequence>
<evidence type="ECO:0000256" key="1">
    <source>
        <dbReference type="ARBA" id="ARBA00010062"/>
    </source>
</evidence>
<evidence type="ECO:0000313" key="5">
    <source>
        <dbReference type="EMBL" id="MXQ64117.1"/>
    </source>
</evidence>
<feature type="domain" description="Leucine-binding protein" evidence="4">
    <location>
        <begin position="37"/>
        <end position="375"/>
    </location>
</feature>
<dbReference type="PANTHER" id="PTHR47151:SF2">
    <property type="entry name" value="AMINO ACID BINDING PROTEIN"/>
    <property type="match status" value="1"/>
</dbReference>
<dbReference type="Proteomes" id="UP000431901">
    <property type="component" value="Unassembled WGS sequence"/>
</dbReference>
<evidence type="ECO:0000256" key="3">
    <source>
        <dbReference type="SAM" id="SignalP"/>
    </source>
</evidence>
<keyword evidence="2 3" id="KW-0732">Signal</keyword>
<dbReference type="InterPro" id="IPR028082">
    <property type="entry name" value="Peripla_BP_I"/>
</dbReference>
<dbReference type="AlphaFoldDB" id="A0A6I4W1Q2"/>
<dbReference type="RefSeq" id="WP_202420021.1">
    <property type="nucleotide sequence ID" value="NZ_JBHLYI010000017.1"/>
</dbReference>
<dbReference type="PROSITE" id="PS51257">
    <property type="entry name" value="PROKAR_LIPOPROTEIN"/>
    <property type="match status" value="1"/>
</dbReference>
<accession>A0A6I4W1Q2</accession>